<keyword evidence="5" id="KW-1185">Reference proteome</keyword>
<organism evidence="4 5">
    <name type="scientific">Rubus argutus</name>
    <name type="common">Southern blackberry</name>
    <dbReference type="NCBI Taxonomy" id="59490"/>
    <lineage>
        <taxon>Eukaryota</taxon>
        <taxon>Viridiplantae</taxon>
        <taxon>Streptophyta</taxon>
        <taxon>Embryophyta</taxon>
        <taxon>Tracheophyta</taxon>
        <taxon>Spermatophyta</taxon>
        <taxon>Magnoliopsida</taxon>
        <taxon>eudicotyledons</taxon>
        <taxon>Gunneridae</taxon>
        <taxon>Pentapetalae</taxon>
        <taxon>rosids</taxon>
        <taxon>fabids</taxon>
        <taxon>Rosales</taxon>
        <taxon>Rosaceae</taxon>
        <taxon>Rosoideae</taxon>
        <taxon>Rosoideae incertae sedis</taxon>
        <taxon>Rubus</taxon>
    </lineage>
</organism>
<dbReference type="InterPro" id="IPR036186">
    <property type="entry name" value="Serpin_sf"/>
</dbReference>
<dbReference type="InterPro" id="IPR042185">
    <property type="entry name" value="Serpin_sf_2"/>
</dbReference>
<dbReference type="Gene3D" id="2.30.39.10">
    <property type="entry name" value="Alpha-1-antitrypsin, domain 1"/>
    <property type="match status" value="1"/>
</dbReference>
<evidence type="ECO:0000256" key="1">
    <source>
        <dbReference type="ARBA" id="ARBA00009500"/>
    </source>
</evidence>
<comment type="similarity">
    <text evidence="1 2">Belongs to the serpin family.</text>
</comment>
<evidence type="ECO:0000259" key="3">
    <source>
        <dbReference type="SMART" id="SM00093"/>
    </source>
</evidence>
<evidence type="ECO:0000313" key="5">
    <source>
        <dbReference type="Proteomes" id="UP001457282"/>
    </source>
</evidence>
<dbReference type="Proteomes" id="UP001457282">
    <property type="component" value="Unassembled WGS sequence"/>
</dbReference>
<dbReference type="InterPro" id="IPR000215">
    <property type="entry name" value="Serpin_fam"/>
</dbReference>
<evidence type="ECO:0000313" key="4">
    <source>
        <dbReference type="EMBL" id="KAK9927871.1"/>
    </source>
</evidence>
<protein>
    <recommendedName>
        <fullName evidence="3">Serpin domain-containing protein</fullName>
    </recommendedName>
</protein>
<dbReference type="Gene3D" id="3.30.497.10">
    <property type="entry name" value="Antithrombin, subunit I, domain 2"/>
    <property type="match status" value="2"/>
</dbReference>
<evidence type="ECO:0000256" key="2">
    <source>
        <dbReference type="RuleBase" id="RU000411"/>
    </source>
</evidence>
<sequence>MTLGKDKNMVYSPLSIHVVLSMIVAGTRGHIQDKLLLFLKSKSIDELNDLASNVYPLVFADGSSSGGPRLLVETAYWTNGLIKELIPQGLVDSDTRLILANALYFKGAWHQDPFIASRTRNKEFHLLNGKSVWAPFMTSSKVQYIGAFDGFKVLKLPYEQGGDYQRRFSISPIPLSDQGRSDWKSGTVMFIGHVLNPIQDEAI</sequence>
<dbReference type="PANTHER" id="PTHR11461:SF211">
    <property type="entry name" value="GH10112P-RELATED"/>
    <property type="match status" value="1"/>
</dbReference>
<comment type="caution">
    <text evidence="4">The sequence shown here is derived from an EMBL/GenBank/DDBJ whole genome shotgun (WGS) entry which is preliminary data.</text>
</comment>
<reference evidence="4 5" key="1">
    <citation type="journal article" date="2023" name="G3 (Bethesda)">
        <title>A chromosome-length genome assembly and annotation of blackberry (Rubus argutus, cv. 'Hillquist').</title>
        <authorList>
            <person name="Bruna T."/>
            <person name="Aryal R."/>
            <person name="Dudchenko O."/>
            <person name="Sargent D.J."/>
            <person name="Mead D."/>
            <person name="Buti M."/>
            <person name="Cavallini A."/>
            <person name="Hytonen T."/>
            <person name="Andres J."/>
            <person name="Pham M."/>
            <person name="Weisz D."/>
            <person name="Mascagni F."/>
            <person name="Usai G."/>
            <person name="Natali L."/>
            <person name="Bassil N."/>
            <person name="Fernandez G.E."/>
            <person name="Lomsadze A."/>
            <person name="Armour M."/>
            <person name="Olukolu B."/>
            <person name="Poorten T."/>
            <person name="Britton C."/>
            <person name="Davik J."/>
            <person name="Ashrafi H."/>
            <person name="Aiden E.L."/>
            <person name="Borodovsky M."/>
            <person name="Worthington M."/>
        </authorList>
    </citation>
    <scope>NUCLEOTIDE SEQUENCE [LARGE SCALE GENOMIC DNA]</scope>
    <source>
        <strain evidence="4">PI 553951</strain>
    </source>
</reference>
<dbReference type="PANTHER" id="PTHR11461">
    <property type="entry name" value="SERINE PROTEASE INHIBITOR, SERPIN"/>
    <property type="match status" value="1"/>
</dbReference>
<accession>A0AAW1WTK2</accession>
<feature type="domain" description="Serpin" evidence="3">
    <location>
        <begin position="1"/>
        <end position="197"/>
    </location>
</feature>
<dbReference type="Pfam" id="PF00079">
    <property type="entry name" value="Serpin"/>
    <property type="match status" value="2"/>
</dbReference>
<dbReference type="AlphaFoldDB" id="A0AAW1WTK2"/>
<dbReference type="GO" id="GO:0005615">
    <property type="term" value="C:extracellular space"/>
    <property type="evidence" value="ECO:0007669"/>
    <property type="project" value="InterPro"/>
</dbReference>
<dbReference type="GO" id="GO:0004867">
    <property type="term" value="F:serine-type endopeptidase inhibitor activity"/>
    <property type="evidence" value="ECO:0007669"/>
    <property type="project" value="InterPro"/>
</dbReference>
<dbReference type="InterPro" id="IPR023796">
    <property type="entry name" value="Serpin_dom"/>
</dbReference>
<dbReference type="InterPro" id="IPR042178">
    <property type="entry name" value="Serpin_sf_1"/>
</dbReference>
<name>A0AAW1WTK2_RUBAR</name>
<dbReference type="EMBL" id="JBEDUW010000005">
    <property type="protein sequence ID" value="KAK9927871.1"/>
    <property type="molecule type" value="Genomic_DNA"/>
</dbReference>
<dbReference type="SMART" id="SM00093">
    <property type="entry name" value="SERPIN"/>
    <property type="match status" value="1"/>
</dbReference>
<dbReference type="SUPFAM" id="SSF56574">
    <property type="entry name" value="Serpins"/>
    <property type="match status" value="1"/>
</dbReference>
<proteinExistence type="inferred from homology"/>
<gene>
    <name evidence="4" type="ORF">M0R45_025037</name>
</gene>